<evidence type="ECO:0000313" key="3">
    <source>
        <dbReference type="Proteomes" id="UP001472677"/>
    </source>
</evidence>
<name>A0ABR2D849_9ROSI</name>
<proteinExistence type="predicted"/>
<keyword evidence="1" id="KW-0472">Membrane</keyword>
<accession>A0ABR2D849</accession>
<protein>
    <submittedName>
        <fullName evidence="2">Uncharacterized protein</fullName>
    </submittedName>
</protein>
<keyword evidence="1" id="KW-0812">Transmembrane</keyword>
<reference evidence="2 3" key="1">
    <citation type="journal article" date="2024" name="G3 (Bethesda)">
        <title>Genome assembly of Hibiscus sabdariffa L. provides insights into metabolisms of medicinal natural products.</title>
        <authorList>
            <person name="Kim T."/>
        </authorList>
    </citation>
    <scope>NUCLEOTIDE SEQUENCE [LARGE SCALE GENOMIC DNA]</scope>
    <source>
        <strain evidence="2">TK-2024</strain>
        <tissue evidence="2">Old leaves</tissue>
    </source>
</reference>
<organism evidence="2 3">
    <name type="scientific">Hibiscus sabdariffa</name>
    <name type="common">roselle</name>
    <dbReference type="NCBI Taxonomy" id="183260"/>
    <lineage>
        <taxon>Eukaryota</taxon>
        <taxon>Viridiplantae</taxon>
        <taxon>Streptophyta</taxon>
        <taxon>Embryophyta</taxon>
        <taxon>Tracheophyta</taxon>
        <taxon>Spermatophyta</taxon>
        <taxon>Magnoliopsida</taxon>
        <taxon>eudicotyledons</taxon>
        <taxon>Gunneridae</taxon>
        <taxon>Pentapetalae</taxon>
        <taxon>rosids</taxon>
        <taxon>malvids</taxon>
        <taxon>Malvales</taxon>
        <taxon>Malvaceae</taxon>
        <taxon>Malvoideae</taxon>
        <taxon>Hibiscus</taxon>
    </lineage>
</organism>
<keyword evidence="3" id="KW-1185">Reference proteome</keyword>
<sequence>MSLKRHIGAVGPLFTSCCLINFLLRKLPSSWVLLSSLQREASLGFIWNVISDWTFWFLTNICYKGL</sequence>
<feature type="transmembrane region" description="Helical" evidence="1">
    <location>
        <begin position="44"/>
        <end position="63"/>
    </location>
</feature>
<feature type="transmembrane region" description="Helical" evidence="1">
    <location>
        <begin position="7"/>
        <end position="24"/>
    </location>
</feature>
<evidence type="ECO:0000313" key="2">
    <source>
        <dbReference type="EMBL" id="KAK8531909.1"/>
    </source>
</evidence>
<gene>
    <name evidence="2" type="ORF">V6N12_053367</name>
</gene>
<dbReference type="Proteomes" id="UP001472677">
    <property type="component" value="Unassembled WGS sequence"/>
</dbReference>
<comment type="caution">
    <text evidence="2">The sequence shown here is derived from an EMBL/GenBank/DDBJ whole genome shotgun (WGS) entry which is preliminary data.</text>
</comment>
<keyword evidence="1" id="KW-1133">Transmembrane helix</keyword>
<evidence type="ECO:0000256" key="1">
    <source>
        <dbReference type="SAM" id="Phobius"/>
    </source>
</evidence>
<dbReference type="PROSITE" id="PS51257">
    <property type="entry name" value="PROKAR_LIPOPROTEIN"/>
    <property type="match status" value="1"/>
</dbReference>
<dbReference type="EMBL" id="JBBPBM010000034">
    <property type="protein sequence ID" value="KAK8531909.1"/>
    <property type="molecule type" value="Genomic_DNA"/>
</dbReference>